<feature type="compositionally biased region" description="Polar residues" evidence="1">
    <location>
        <begin position="962"/>
        <end position="974"/>
    </location>
</feature>
<feature type="compositionally biased region" description="Basic and acidic residues" evidence="1">
    <location>
        <begin position="283"/>
        <end position="303"/>
    </location>
</feature>
<dbReference type="STRING" id="7209.A0A1I7VX34"/>
<sequence>MTRIVLFSAITLYLITVINAAPKRFRKPECPDDQLWVYVNVTESDREEYHINRTRASSLFECTRKCYNDPRCFSLKYREADSSESKLCDKQTIAGEPFNDTALQSLLTLGNTIASVSGTDACQPEAMRCHEDIWFIAEEETNSATSDFLEVITTANSVRECAEKCFDSCCKTAVYSSVGKKCQFIKESKIRDGDNCEMKSFSSYVDQYGESNRTKITCVTCGLSSLQNNLHMLKVPEGDFLDTGNCFDESKVKKDELKKDIQQKIRTTFIHCGHSQQVMIHMKRNDGNLKKKSKREEVGKVAESEEVSQSSSSEQPMMASAVDTSSSSQDKPQSPFDSQFMKMACIVVFEVDPEANMANFIAKDSIKVDRADHCAYLCYRDACSAAIFTPATAPGSKGTCERRFDIAEKCNATLNRDYYYKTTKPIHLQCFRCLPEKPQTKPSLEAITPQPETSLVTQKKHSSETTTVVQTEESDGLVKTTLMHDVELKMAEMEPEEIEEKEKDVGITAFDVINKDIEMSTVVEESKDKFIQAEDTNSVETTQALITFIGNEQTQASIENIIFGPDVETETFTKVISTSTEDIEITTSESAIGLLTSDSTFESHSATLKTESVLSTNHVTGVGAQTTFEHGSIGAAGSKIQALESVHQSSPKSEEFTSATTEESSAWQKVTSEARASDDTLQREHEAEIGYDTTELTRADGTGSKVGEAMTTPTIGTIEKGESEVEEFSSSVIMLSSTGVGIDEFSVKPNVSSIKAKLSKGTEATRIFSEIKQATSEGHTEAIYTGGSTEAKSSYPEEQDEATASSDLSTASYKSISAISKQKKKTDGLPSRDVTEAHIYLQGCIVTFQADPHSKRPAESPAGFQASTIAQTVEVCAGRCYQDGCTGAKYDPLSKECILSYSGKQICNNGPEHFFYQANETTWIHCTGCRQHKPGDQGINIMVHPVKAKKVPEVKSIKSDETPMTESGVASETSTQEDEKSTEQAIEKVMTETLLSSSSSSTATAVVEEISTETAKVSRATEEATFVNTLEKKTGIPEVQLSIDTIPTSAAAIKGEELVSKEEIPITAAPLQTTLFGHGNVLFQARPIDGHPKELITELIPVGATPTVKECAKRCYMDGCTGAKFDPVNLECLLTFEDYHQCDENEQQHHSLEATETLWIHCISCKKEFTESTLGLLVQDATTLPATDEGSLASEPTKVEENFLTSVSPDIKLEWTEEVESAFASDSGKTADKSADVLPEPSVGLKSTIKEGEEILFARPPSFGNESIFQVETKEQEVRSEESGEESSSASTVVAVEEEEEISRSPTLKSSVELSTKHLEMETTSTAADVMETFIETSGDELETIVQPDILISSTLQTPLNVPTDSSELSNISGEISESSVASSVVENSTTIPQTSTIESGERKDQKKATVEFQEEAEPTAISAEITVMPTSINGITDDIVGAVASIVANISSNVPKTDMKEMTRMLEGSSTKTKGTVPFVALKTTVESRTEATSASIDGTFHTDITSSIIEETASIKSDAGVTPEKVGDVPLSDMTKATTAEVVGEVMSVAEETSTSISIEENTEATLGLLEKTSDGVLFSKPVPNSIMKQPFVQENVGDIIKKIAQTKDIFVTDIKTVVADAAVKEEVVEKLEEESQVVSEAIKDSASVANKLGNGGELMTTEPPVQAVSDLISVLSHNTKIEEVIGRKEKENDAFVVDDVPVTKDVDERMMTAGVVINKLQKDIAKNSLQNIAKIKPFEGTPTECLGRIEFEILAIEDLSQLNITNETAVESPAACAMKCYKAVNCLLAIYKESQNDESTSAVCMLTSNSAICSSEKKFIPQHKSDLSPIIISCLKCTSTQCNYVISTMTELTRIQQGETVEPALSIGQCGEICWKHNCTVAQYDHKSNLCLLTSMKNQQDCSQETPIVVNGDEPVLLECVRCFT</sequence>
<dbReference type="PANTHER" id="PTHR21583">
    <property type="entry name" value="ELYS PROTEIN"/>
    <property type="match status" value="1"/>
</dbReference>
<name>A0A1I7VX34_LOALO</name>
<feature type="region of interest" description="Disordered" evidence="1">
    <location>
        <begin position="646"/>
        <end position="688"/>
    </location>
</feature>
<feature type="compositionally biased region" description="Low complexity" evidence="1">
    <location>
        <begin position="307"/>
        <end position="320"/>
    </location>
</feature>
<feature type="compositionally biased region" description="Basic and acidic residues" evidence="1">
    <location>
        <begin position="1273"/>
        <end position="1282"/>
    </location>
</feature>
<feature type="signal peptide" evidence="2">
    <location>
        <begin position="1"/>
        <end position="20"/>
    </location>
</feature>
<keyword evidence="4" id="KW-1185">Reference proteome</keyword>
<feature type="compositionally biased region" description="Low complexity" evidence="1">
    <location>
        <begin position="1286"/>
        <end position="1295"/>
    </location>
</feature>
<feature type="chain" id="PRO_5009310328" evidence="2">
    <location>
        <begin position="21"/>
        <end position="1928"/>
    </location>
</feature>
<feature type="region of interest" description="Disordered" evidence="1">
    <location>
        <begin position="787"/>
        <end position="808"/>
    </location>
</feature>
<dbReference type="WBParaSite" id="EN70_7179">
    <property type="protein sequence ID" value="EN70_7179"/>
    <property type="gene ID" value="EN70_7179"/>
</dbReference>
<evidence type="ECO:0000256" key="1">
    <source>
        <dbReference type="SAM" id="MobiDB-lite"/>
    </source>
</evidence>
<proteinExistence type="predicted"/>
<feature type="domain" description="Apple" evidence="3">
    <location>
        <begin position="129"/>
        <end position="209"/>
    </location>
</feature>
<evidence type="ECO:0000313" key="5">
    <source>
        <dbReference type="WBParaSite" id="EN70_7179"/>
    </source>
</evidence>
<accession>A0A1I7VX34</accession>
<organism evidence="4 5">
    <name type="scientific">Loa loa</name>
    <name type="common">Eye worm</name>
    <name type="synonym">Filaria loa</name>
    <dbReference type="NCBI Taxonomy" id="7209"/>
    <lineage>
        <taxon>Eukaryota</taxon>
        <taxon>Metazoa</taxon>
        <taxon>Ecdysozoa</taxon>
        <taxon>Nematoda</taxon>
        <taxon>Chromadorea</taxon>
        <taxon>Rhabditida</taxon>
        <taxon>Spirurina</taxon>
        <taxon>Spiruromorpha</taxon>
        <taxon>Filarioidea</taxon>
        <taxon>Onchocercidae</taxon>
        <taxon>Loa</taxon>
    </lineage>
</organism>
<feature type="compositionally biased region" description="Low complexity" evidence="1">
    <location>
        <begin position="656"/>
        <end position="666"/>
    </location>
</feature>
<dbReference type="InterPro" id="IPR052620">
    <property type="entry name" value="ELYS/MEL-28_NucAsmblyFactor"/>
</dbReference>
<dbReference type="Proteomes" id="UP000095285">
    <property type="component" value="Unassembled WGS sequence"/>
</dbReference>
<dbReference type="PANTHER" id="PTHR21583:SF8">
    <property type="entry name" value="PROTEIN ELYS"/>
    <property type="match status" value="1"/>
</dbReference>
<dbReference type="eggNOG" id="ENOG502S65H">
    <property type="taxonomic scope" value="Eukaryota"/>
</dbReference>
<reference evidence="4" key="1">
    <citation type="submission" date="2012-04" db="EMBL/GenBank/DDBJ databases">
        <title>The Genome Sequence of Loa loa.</title>
        <authorList>
            <consortium name="The Broad Institute Genome Sequencing Platform"/>
            <consortium name="Broad Institute Genome Sequencing Center for Infectious Disease"/>
            <person name="Nutman T.B."/>
            <person name="Fink D.L."/>
            <person name="Russ C."/>
            <person name="Young S."/>
            <person name="Zeng Q."/>
            <person name="Gargeya S."/>
            <person name="Alvarado L."/>
            <person name="Berlin A."/>
            <person name="Chapman S.B."/>
            <person name="Chen Z."/>
            <person name="Freedman E."/>
            <person name="Gellesch M."/>
            <person name="Goldberg J."/>
            <person name="Griggs A."/>
            <person name="Gujja S."/>
            <person name="Heilman E.R."/>
            <person name="Heiman D."/>
            <person name="Howarth C."/>
            <person name="Mehta T."/>
            <person name="Neiman D."/>
            <person name="Pearson M."/>
            <person name="Roberts A."/>
            <person name="Saif S."/>
            <person name="Shea T."/>
            <person name="Shenoy N."/>
            <person name="Sisk P."/>
            <person name="Stolte C."/>
            <person name="Sykes S."/>
            <person name="White J."/>
            <person name="Yandava C."/>
            <person name="Haas B."/>
            <person name="Henn M.R."/>
            <person name="Nusbaum C."/>
            <person name="Birren B."/>
        </authorList>
    </citation>
    <scope>NUCLEOTIDE SEQUENCE [LARGE SCALE GENOMIC DNA]</scope>
</reference>
<feature type="region of interest" description="Disordered" evidence="1">
    <location>
        <begin position="283"/>
        <end position="334"/>
    </location>
</feature>
<protein>
    <submittedName>
        <fullName evidence="5">Apple domain-containing protein</fullName>
    </submittedName>
</protein>
<dbReference type="InterPro" id="IPR003609">
    <property type="entry name" value="Pan_app"/>
</dbReference>
<evidence type="ECO:0000256" key="2">
    <source>
        <dbReference type="SAM" id="SignalP"/>
    </source>
</evidence>
<reference evidence="5" key="2">
    <citation type="submission" date="2016-11" db="UniProtKB">
        <authorList>
            <consortium name="WormBaseParasite"/>
        </authorList>
    </citation>
    <scope>IDENTIFICATION</scope>
</reference>
<feature type="region of interest" description="Disordered" evidence="1">
    <location>
        <begin position="452"/>
        <end position="474"/>
    </location>
</feature>
<feature type="region of interest" description="Disordered" evidence="1">
    <location>
        <begin position="956"/>
        <end position="983"/>
    </location>
</feature>
<feature type="region of interest" description="Disordered" evidence="1">
    <location>
        <begin position="1273"/>
        <end position="1309"/>
    </location>
</feature>
<dbReference type="PROSITE" id="PS50948">
    <property type="entry name" value="PAN"/>
    <property type="match status" value="1"/>
</dbReference>
<evidence type="ECO:0000313" key="4">
    <source>
        <dbReference type="Proteomes" id="UP000095285"/>
    </source>
</evidence>
<evidence type="ECO:0000259" key="3">
    <source>
        <dbReference type="PROSITE" id="PS50948"/>
    </source>
</evidence>
<feature type="compositionally biased region" description="Basic and acidic residues" evidence="1">
    <location>
        <begin position="675"/>
        <end position="688"/>
    </location>
</feature>
<keyword evidence="2" id="KW-0732">Signal</keyword>
<feature type="compositionally biased region" description="Polar residues" evidence="1">
    <location>
        <begin position="322"/>
        <end position="334"/>
    </location>
</feature>